<dbReference type="GO" id="GO:0003887">
    <property type="term" value="F:DNA-directed DNA polymerase activity"/>
    <property type="evidence" value="ECO:0007669"/>
    <property type="project" value="TreeGrafter"/>
</dbReference>
<dbReference type="Gene3D" id="3.40.1170.60">
    <property type="match status" value="1"/>
</dbReference>
<dbReference type="SUPFAM" id="SSF56672">
    <property type="entry name" value="DNA/RNA polymerases"/>
    <property type="match status" value="1"/>
</dbReference>
<keyword evidence="3" id="KW-0741">SOS mutagenesis</keyword>
<proteinExistence type="inferred from homology"/>
<evidence type="ECO:0000256" key="5">
    <source>
        <dbReference type="ARBA" id="ARBA00023236"/>
    </source>
</evidence>
<comment type="similarity">
    <text evidence="1">Belongs to the DNA polymerase type-Y family.</text>
</comment>
<dbReference type="Pfam" id="PF13438">
    <property type="entry name" value="DUF4113"/>
    <property type="match status" value="1"/>
</dbReference>
<dbReference type="Pfam" id="PF11799">
    <property type="entry name" value="IMS_C"/>
    <property type="match status" value="1"/>
</dbReference>
<keyword evidence="2" id="KW-0227">DNA damage</keyword>
<dbReference type="SUPFAM" id="SSF100879">
    <property type="entry name" value="Lesion bypass DNA polymerase (Y-family), little finger domain"/>
    <property type="match status" value="1"/>
</dbReference>
<comment type="caution">
    <text evidence="7">The sequence shown here is derived from an EMBL/GenBank/DDBJ whole genome shotgun (WGS) entry which is preliminary data.</text>
</comment>
<dbReference type="InterPro" id="IPR036775">
    <property type="entry name" value="DNA_pol_Y-fam_lit_finger_sf"/>
</dbReference>
<evidence type="ECO:0000259" key="6">
    <source>
        <dbReference type="PROSITE" id="PS50173"/>
    </source>
</evidence>
<dbReference type="GO" id="GO:0003684">
    <property type="term" value="F:damaged DNA binding"/>
    <property type="evidence" value="ECO:0007669"/>
    <property type="project" value="InterPro"/>
</dbReference>
<dbReference type="Gene3D" id="3.30.70.270">
    <property type="match status" value="1"/>
</dbReference>
<evidence type="ECO:0000256" key="1">
    <source>
        <dbReference type="ARBA" id="ARBA00010945"/>
    </source>
</evidence>
<name>A0A9D1GEI2_9BACT</name>
<dbReference type="InterPro" id="IPR025188">
    <property type="entry name" value="DUF4113"/>
</dbReference>
<reference evidence="7" key="1">
    <citation type="submission" date="2020-10" db="EMBL/GenBank/DDBJ databases">
        <authorList>
            <person name="Gilroy R."/>
        </authorList>
    </citation>
    <scope>NUCLEOTIDE SEQUENCE</scope>
    <source>
        <strain evidence="7">21143</strain>
    </source>
</reference>
<dbReference type="CDD" id="cd01700">
    <property type="entry name" value="PolY_Pol_V_umuC"/>
    <property type="match status" value="1"/>
</dbReference>
<dbReference type="PANTHER" id="PTHR11076:SF34">
    <property type="entry name" value="PROTEIN UMUC"/>
    <property type="match status" value="1"/>
</dbReference>
<feature type="domain" description="UmuC" evidence="6">
    <location>
        <begin position="2"/>
        <end position="187"/>
    </location>
</feature>
<gene>
    <name evidence="7" type="ORF">IAD06_06385</name>
</gene>
<dbReference type="InterPro" id="IPR043502">
    <property type="entry name" value="DNA/RNA_pol_sf"/>
</dbReference>
<sequence>MIALVDCNNFFASCERVFNPSLQNKPVVILSNNDGCIIARSNEAKALGIAMGVPLYQVRELLERENVAVFSSNYNLYGDMSRRVMCLLSEFTPDLVPYSIDEAFLDFTGVCTEDRFRDYGRRIVETVERGTGIPITIGIAPTKTLAKVAGYFGKKYPGYGGVCLIDSEAKRIKALDSCPIGKVWGIGRHLLVKMEYYGIKTAGDFVRRPESWVRRNFTVTGVRTWKELQGENCIGEDDLPHKKSICTSRSFPDQGVALHAQLEEAVANFTASCCRKLRRQHACCRAVTVFAHTSRFRRDMPQSYIYHTRYLPVPTNNVSELISVVVQLLREKYPEGDTYYYKKAGVMVWDITPDEAVQTYLFDSVDRQKQSALAEAVDRINRKNGRDTVRIALQGYDVSWHLKCEYKTCQYTTRLNEIIRVKS</sequence>
<accession>A0A9D1GEI2</accession>
<dbReference type="InterPro" id="IPR043128">
    <property type="entry name" value="Rev_trsase/Diguanyl_cyclase"/>
</dbReference>
<dbReference type="GO" id="GO:0042276">
    <property type="term" value="P:error-prone translesion synthesis"/>
    <property type="evidence" value="ECO:0007669"/>
    <property type="project" value="TreeGrafter"/>
</dbReference>
<dbReference type="Proteomes" id="UP000886722">
    <property type="component" value="Unassembled WGS sequence"/>
</dbReference>
<evidence type="ECO:0000313" key="8">
    <source>
        <dbReference type="Proteomes" id="UP000886722"/>
    </source>
</evidence>
<dbReference type="InterPro" id="IPR001126">
    <property type="entry name" value="UmuC"/>
</dbReference>
<evidence type="ECO:0000256" key="3">
    <source>
        <dbReference type="ARBA" id="ARBA00023199"/>
    </source>
</evidence>
<evidence type="ECO:0000256" key="2">
    <source>
        <dbReference type="ARBA" id="ARBA00022763"/>
    </source>
</evidence>
<dbReference type="Gene3D" id="1.10.150.20">
    <property type="entry name" value="5' to 3' exonuclease, C-terminal subdomain"/>
    <property type="match status" value="1"/>
</dbReference>
<keyword evidence="5" id="KW-0742">SOS response</keyword>
<reference evidence="7" key="2">
    <citation type="journal article" date="2021" name="PeerJ">
        <title>Extensive microbial diversity within the chicken gut microbiome revealed by metagenomics and culture.</title>
        <authorList>
            <person name="Gilroy R."/>
            <person name="Ravi A."/>
            <person name="Getino M."/>
            <person name="Pursley I."/>
            <person name="Horton D.L."/>
            <person name="Alikhan N.F."/>
            <person name="Baker D."/>
            <person name="Gharbi K."/>
            <person name="Hall N."/>
            <person name="Watson M."/>
            <person name="Adriaenssens E.M."/>
            <person name="Foster-Nyarko E."/>
            <person name="Jarju S."/>
            <person name="Secka A."/>
            <person name="Antonio M."/>
            <person name="Oren A."/>
            <person name="Chaudhuri R.R."/>
            <person name="La Ragione R."/>
            <person name="Hildebrand F."/>
            <person name="Pallen M.J."/>
        </authorList>
    </citation>
    <scope>NUCLEOTIDE SEQUENCE</scope>
    <source>
        <strain evidence="7">21143</strain>
    </source>
</reference>
<dbReference type="Gene3D" id="3.30.1490.100">
    <property type="entry name" value="DNA polymerase, Y-family, little finger domain"/>
    <property type="match status" value="1"/>
</dbReference>
<dbReference type="GO" id="GO:0005829">
    <property type="term" value="C:cytosol"/>
    <property type="evidence" value="ECO:0007669"/>
    <property type="project" value="TreeGrafter"/>
</dbReference>
<dbReference type="PANTHER" id="PTHR11076">
    <property type="entry name" value="DNA REPAIR POLYMERASE UMUC / TRANSFERASE FAMILY MEMBER"/>
    <property type="match status" value="1"/>
</dbReference>
<dbReference type="EMBL" id="DVKT01000048">
    <property type="protein sequence ID" value="HIT39647.1"/>
    <property type="molecule type" value="Genomic_DNA"/>
</dbReference>
<dbReference type="InterPro" id="IPR017961">
    <property type="entry name" value="DNA_pol_Y-fam_little_finger"/>
</dbReference>
<dbReference type="AlphaFoldDB" id="A0A9D1GEI2"/>
<evidence type="ECO:0000313" key="7">
    <source>
        <dbReference type="EMBL" id="HIT39647.1"/>
    </source>
</evidence>
<evidence type="ECO:0000256" key="4">
    <source>
        <dbReference type="ARBA" id="ARBA00023204"/>
    </source>
</evidence>
<dbReference type="InterPro" id="IPR050116">
    <property type="entry name" value="DNA_polymerase-Y"/>
</dbReference>
<dbReference type="GO" id="GO:0006281">
    <property type="term" value="P:DNA repair"/>
    <property type="evidence" value="ECO:0007669"/>
    <property type="project" value="UniProtKB-KW"/>
</dbReference>
<dbReference type="PROSITE" id="PS50173">
    <property type="entry name" value="UMUC"/>
    <property type="match status" value="1"/>
</dbReference>
<dbReference type="GO" id="GO:0009432">
    <property type="term" value="P:SOS response"/>
    <property type="evidence" value="ECO:0007669"/>
    <property type="project" value="UniProtKB-KW"/>
</dbReference>
<organism evidence="7 8">
    <name type="scientific">Candidatus Caccoplasma intestinavium</name>
    <dbReference type="NCBI Taxonomy" id="2840716"/>
    <lineage>
        <taxon>Bacteria</taxon>
        <taxon>Pseudomonadati</taxon>
        <taxon>Bacteroidota</taxon>
        <taxon>Bacteroidia</taxon>
        <taxon>Bacteroidales</taxon>
        <taxon>Bacteroidaceae</taxon>
        <taxon>Bacteroidaceae incertae sedis</taxon>
        <taxon>Candidatus Caccoplasma</taxon>
    </lineage>
</organism>
<keyword evidence="4" id="KW-0234">DNA repair</keyword>
<protein>
    <submittedName>
        <fullName evidence="7">Y-family DNA polymerase</fullName>
    </submittedName>
</protein>
<dbReference type="Pfam" id="PF00817">
    <property type="entry name" value="IMS"/>
    <property type="match status" value="1"/>
</dbReference>